<reference evidence="5" key="1">
    <citation type="journal article" date="2013" name="Proc. Natl. Acad. Sci. U.S.A.">
        <title>Genome structure and metabolic features in the red seaweed Chondrus crispus shed light on evolution of the Archaeplastida.</title>
        <authorList>
            <person name="Collen J."/>
            <person name="Porcel B."/>
            <person name="Carre W."/>
            <person name="Ball S.G."/>
            <person name="Chaparro C."/>
            <person name="Tonon T."/>
            <person name="Barbeyron T."/>
            <person name="Michel G."/>
            <person name="Noel B."/>
            <person name="Valentin K."/>
            <person name="Elias M."/>
            <person name="Artiguenave F."/>
            <person name="Arun A."/>
            <person name="Aury J.M."/>
            <person name="Barbosa-Neto J.F."/>
            <person name="Bothwell J.H."/>
            <person name="Bouget F.Y."/>
            <person name="Brillet L."/>
            <person name="Cabello-Hurtado F."/>
            <person name="Capella-Gutierrez S."/>
            <person name="Charrier B."/>
            <person name="Cladiere L."/>
            <person name="Cock J.M."/>
            <person name="Coelho S.M."/>
            <person name="Colleoni C."/>
            <person name="Czjzek M."/>
            <person name="Da Silva C."/>
            <person name="Delage L."/>
            <person name="Denoeud F."/>
            <person name="Deschamps P."/>
            <person name="Dittami S.M."/>
            <person name="Gabaldon T."/>
            <person name="Gachon C.M."/>
            <person name="Groisillier A."/>
            <person name="Herve C."/>
            <person name="Jabbari K."/>
            <person name="Katinka M."/>
            <person name="Kloareg B."/>
            <person name="Kowalczyk N."/>
            <person name="Labadie K."/>
            <person name="Leblanc C."/>
            <person name="Lopez P.J."/>
            <person name="McLachlan D.H."/>
            <person name="Meslet-Cladiere L."/>
            <person name="Moustafa A."/>
            <person name="Nehr Z."/>
            <person name="Nyvall Collen P."/>
            <person name="Panaud O."/>
            <person name="Partensky F."/>
            <person name="Poulain J."/>
            <person name="Rensing S.A."/>
            <person name="Rousvoal S."/>
            <person name="Samson G."/>
            <person name="Symeonidi A."/>
            <person name="Weissenbach J."/>
            <person name="Zambounis A."/>
            <person name="Wincker P."/>
            <person name="Boyen C."/>
        </authorList>
    </citation>
    <scope>NUCLEOTIDE SEQUENCE [LARGE SCALE GENOMIC DNA]</scope>
    <source>
        <strain evidence="5">cv. Stackhouse</strain>
    </source>
</reference>
<dbReference type="GO" id="GO:0016403">
    <property type="term" value="F:dimethylargininase activity"/>
    <property type="evidence" value="ECO:0007669"/>
    <property type="project" value="TreeGrafter"/>
</dbReference>
<dbReference type="AlphaFoldDB" id="R7QSK0"/>
<proteinExistence type="inferred from homology"/>
<feature type="active site" description="Nucleophile" evidence="3">
    <location>
        <position position="322"/>
    </location>
</feature>
<dbReference type="PhylomeDB" id="R7QSK0"/>
<dbReference type="GO" id="GO:0000052">
    <property type="term" value="P:citrulline metabolic process"/>
    <property type="evidence" value="ECO:0007669"/>
    <property type="project" value="TreeGrafter"/>
</dbReference>
<evidence type="ECO:0000256" key="1">
    <source>
        <dbReference type="ARBA" id="ARBA00008532"/>
    </source>
</evidence>
<dbReference type="KEGG" id="ccp:CHC_T00007155001"/>
<dbReference type="Gramene" id="CDF40365">
    <property type="protein sequence ID" value="CDF40365"/>
    <property type="gene ID" value="CHC_T00007155001"/>
</dbReference>
<evidence type="ECO:0000313" key="5">
    <source>
        <dbReference type="Proteomes" id="UP000012073"/>
    </source>
</evidence>
<accession>R7QSK0</accession>
<dbReference type="Proteomes" id="UP000012073">
    <property type="component" value="Unassembled WGS sequence"/>
</dbReference>
<keyword evidence="2" id="KW-0378">Hydrolase</keyword>
<evidence type="ECO:0000256" key="2">
    <source>
        <dbReference type="ARBA" id="ARBA00022801"/>
    </source>
</evidence>
<dbReference type="SUPFAM" id="SSF55909">
    <property type="entry name" value="Pentein"/>
    <property type="match status" value="1"/>
</dbReference>
<dbReference type="RefSeq" id="XP_005710659.1">
    <property type="nucleotide sequence ID" value="XM_005710602.1"/>
</dbReference>
<evidence type="ECO:0000256" key="3">
    <source>
        <dbReference type="PIRSR" id="PIRSR633199-1"/>
    </source>
</evidence>
<dbReference type="Gene3D" id="3.75.10.10">
    <property type="entry name" value="L-arginine/glycine Amidinotransferase, Chain A"/>
    <property type="match status" value="1"/>
</dbReference>
<evidence type="ECO:0000313" key="4">
    <source>
        <dbReference type="EMBL" id="CDF40365.1"/>
    </source>
</evidence>
<dbReference type="EMBL" id="HG002162">
    <property type="protein sequence ID" value="CDF40365.1"/>
    <property type="molecule type" value="Genomic_DNA"/>
</dbReference>
<dbReference type="PANTHER" id="PTHR12737:SF9">
    <property type="entry name" value="DIMETHYLARGININASE"/>
    <property type="match status" value="1"/>
</dbReference>
<dbReference type="PANTHER" id="PTHR12737">
    <property type="entry name" value="DIMETHYLARGININE DIMETHYLAMINOHYDROLASE"/>
    <property type="match status" value="1"/>
</dbReference>
<comment type="similarity">
    <text evidence="1">Belongs to the DDAH family.</text>
</comment>
<dbReference type="OMA" id="KNVCSMG"/>
<feature type="active site" description="Proton donor" evidence="3">
    <location>
        <position position="203"/>
    </location>
</feature>
<dbReference type="InterPro" id="IPR033199">
    <property type="entry name" value="DDAH-like"/>
</dbReference>
<gene>
    <name evidence="4" type="ORF">CHC_T00007155001</name>
</gene>
<dbReference type="GeneID" id="17318386"/>
<dbReference type="GO" id="GO:0045429">
    <property type="term" value="P:positive regulation of nitric oxide biosynthetic process"/>
    <property type="evidence" value="ECO:0007669"/>
    <property type="project" value="TreeGrafter"/>
</dbReference>
<dbReference type="GO" id="GO:0016597">
    <property type="term" value="F:amino acid binding"/>
    <property type="evidence" value="ECO:0007669"/>
    <property type="project" value="TreeGrafter"/>
</dbReference>
<sequence length="327" mass="34737">MPTYSAFGVSILPCLRSSSQSPACTRHSRHVPTASIAIVGTVPSTFAFGILSPDVLPTDISLKKAIQQHAEYCHALSKIPAISGLYQSPSNPAFPDGVFVEDPLVIISKRTAFMATAGHKSRDGERAALTSVLKRIGVVVRRAWDIRLDGGDVLKVPGFVVVGISERTESASVEALQAALDDEAAGDKRAPKAVPVAVIDGLHLKSLVTWVGGVDASDHGFLVAPDDERGKQCLKRIQEATGVSWDVLQVPEEERLAANMLFIPPRKDRYGSVAPGAVLVQRSCPISVKLLKEKVVAAGIEDIDVVAVDMSEMAKANGALTCMSVII</sequence>
<name>R7QSK0_CHOCR</name>
<protein>
    <submittedName>
        <fullName evidence="4">Uncharacterized protein</fullName>
    </submittedName>
</protein>
<keyword evidence="5" id="KW-1185">Reference proteome</keyword>
<dbReference type="GO" id="GO:0006525">
    <property type="term" value="P:arginine metabolic process"/>
    <property type="evidence" value="ECO:0007669"/>
    <property type="project" value="TreeGrafter"/>
</dbReference>
<organism evidence="4 5">
    <name type="scientific">Chondrus crispus</name>
    <name type="common">Carrageen Irish moss</name>
    <name type="synonym">Polymorpha crispa</name>
    <dbReference type="NCBI Taxonomy" id="2769"/>
    <lineage>
        <taxon>Eukaryota</taxon>
        <taxon>Rhodophyta</taxon>
        <taxon>Florideophyceae</taxon>
        <taxon>Rhodymeniophycidae</taxon>
        <taxon>Gigartinales</taxon>
        <taxon>Gigartinaceae</taxon>
        <taxon>Chondrus</taxon>
    </lineage>
</organism>
<dbReference type="OrthoDB" id="26679at2759"/>